<dbReference type="GO" id="GO:0048367">
    <property type="term" value="P:shoot system development"/>
    <property type="evidence" value="ECO:0007669"/>
    <property type="project" value="UniProtKB-ARBA"/>
</dbReference>
<evidence type="ECO:0000256" key="4">
    <source>
        <dbReference type="ARBA" id="ARBA00022692"/>
    </source>
</evidence>
<keyword evidence="4" id="KW-0812">Transmembrane</keyword>
<proteinExistence type="inferred from homology"/>
<dbReference type="InterPro" id="IPR012552">
    <property type="entry name" value="DVL"/>
</dbReference>
<keyword evidence="3" id="KW-1003">Cell membrane</keyword>
<evidence type="ECO:0000256" key="8">
    <source>
        <dbReference type="SAM" id="MobiDB-lite"/>
    </source>
</evidence>
<protein>
    <submittedName>
        <fullName evidence="9">Uncharacterized protein</fullName>
    </submittedName>
</protein>
<organism evidence="9 10">
    <name type="scientific">Tagetes erecta</name>
    <name type="common">African marigold</name>
    <dbReference type="NCBI Taxonomy" id="13708"/>
    <lineage>
        <taxon>Eukaryota</taxon>
        <taxon>Viridiplantae</taxon>
        <taxon>Streptophyta</taxon>
        <taxon>Embryophyta</taxon>
        <taxon>Tracheophyta</taxon>
        <taxon>Spermatophyta</taxon>
        <taxon>Magnoliopsida</taxon>
        <taxon>eudicotyledons</taxon>
        <taxon>Gunneridae</taxon>
        <taxon>Pentapetalae</taxon>
        <taxon>asterids</taxon>
        <taxon>campanulids</taxon>
        <taxon>Asterales</taxon>
        <taxon>Asteraceae</taxon>
        <taxon>Asteroideae</taxon>
        <taxon>Heliantheae alliance</taxon>
        <taxon>Tageteae</taxon>
        <taxon>Tagetes</taxon>
    </lineage>
</organism>
<accession>A0AAD8KGX9</accession>
<dbReference type="PANTHER" id="PTHR33102">
    <property type="entry name" value="DVL19-RELATED-RELATED"/>
    <property type="match status" value="1"/>
</dbReference>
<dbReference type="EMBL" id="JAUHHV010000006">
    <property type="protein sequence ID" value="KAK1421146.1"/>
    <property type="molecule type" value="Genomic_DNA"/>
</dbReference>
<evidence type="ECO:0000313" key="9">
    <source>
        <dbReference type="EMBL" id="KAK1421146.1"/>
    </source>
</evidence>
<evidence type="ECO:0000313" key="10">
    <source>
        <dbReference type="Proteomes" id="UP001229421"/>
    </source>
</evidence>
<dbReference type="GO" id="GO:0005886">
    <property type="term" value="C:plasma membrane"/>
    <property type="evidence" value="ECO:0007669"/>
    <property type="project" value="UniProtKB-SubCell"/>
</dbReference>
<comment type="caution">
    <text evidence="9">The sequence shown here is derived from an EMBL/GenBank/DDBJ whole genome shotgun (WGS) entry which is preliminary data.</text>
</comment>
<comment type="similarity">
    <text evidence="7">Belongs to the DVL/RTFL small polypeptides family.</text>
</comment>
<evidence type="ECO:0000256" key="7">
    <source>
        <dbReference type="ARBA" id="ARBA00024340"/>
    </source>
</evidence>
<evidence type="ECO:0000256" key="6">
    <source>
        <dbReference type="ARBA" id="ARBA00023136"/>
    </source>
</evidence>
<keyword evidence="10" id="KW-1185">Reference proteome</keyword>
<keyword evidence="6" id="KW-0472">Membrane</keyword>
<evidence type="ECO:0000256" key="1">
    <source>
        <dbReference type="ARBA" id="ARBA00004162"/>
    </source>
</evidence>
<name>A0AAD8KGX9_TARER</name>
<feature type="region of interest" description="Disordered" evidence="8">
    <location>
        <begin position="1"/>
        <end position="39"/>
    </location>
</feature>
<dbReference type="AlphaFoldDB" id="A0AAD8KGX9"/>
<feature type="compositionally biased region" description="Polar residues" evidence="8">
    <location>
        <begin position="1"/>
        <end position="11"/>
    </location>
</feature>
<dbReference type="Proteomes" id="UP001229421">
    <property type="component" value="Unassembled WGS sequence"/>
</dbReference>
<dbReference type="GO" id="GO:0008285">
    <property type="term" value="P:negative regulation of cell population proliferation"/>
    <property type="evidence" value="ECO:0007669"/>
    <property type="project" value="InterPro"/>
</dbReference>
<comment type="subcellular location">
    <subcellularLocation>
        <location evidence="1">Cell membrane</location>
        <topology evidence="1">Single-pass membrane protein</topology>
    </subcellularLocation>
</comment>
<keyword evidence="2" id="KW-0217">Developmental protein</keyword>
<reference evidence="9" key="1">
    <citation type="journal article" date="2023" name="bioRxiv">
        <title>Improved chromosome-level genome assembly for marigold (Tagetes erecta).</title>
        <authorList>
            <person name="Jiang F."/>
            <person name="Yuan L."/>
            <person name="Wang S."/>
            <person name="Wang H."/>
            <person name="Xu D."/>
            <person name="Wang A."/>
            <person name="Fan W."/>
        </authorList>
    </citation>
    <scope>NUCLEOTIDE SEQUENCE</scope>
    <source>
        <strain evidence="9">WSJ</strain>
        <tissue evidence="9">Leaf</tissue>
    </source>
</reference>
<feature type="compositionally biased region" description="Basic residues" evidence="8">
    <location>
        <begin position="12"/>
        <end position="22"/>
    </location>
</feature>
<evidence type="ECO:0000256" key="5">
    <source>
        <dbReference type="ARBA" id="ARBA00022989"/>
    </source>
</evidence>
<gene>
    <name evidence="9" type="ORF">QVD17_23273</name>
</gene>
<keyword evidence="5" id="KW-1133">Transmembrane helix</keyword>
<evidence type="ECO:0000256" key="2">
    <source>
        <dbReference type="ARBA" id="ARBA00022473"/>
    </source>
</evidence>
<dbReference type="InterPro" id="IPR051525">
    <property type="entry name" value="DVL_RTFL_regulatory"/>
</dbReference>
<evidence type="ECO:0000256" key="3">
    <source>
        <dbReference type="ARBA" id="ARBA00022475"/>
    </source>
</evidence>
<sequence>MERDIVSSSNINKKKKKKKKKSGGGDGDGGHEAQDTCNSRTFGKKCSHIAKKQRAKFYIVRRCISMLLCWHEKDK</sequence>
<dbReference type="Pfam" id="PF08137">
    <property type="entry name" value="DVL"/>
    <property type="match status" value="1"/>
</dbReference>